<organism evidence="12 13">
    <name type="scientific">Aliikangiella coralliicola</name>
    <dbReference type="NCBI Taxonomy" id="2592383"/>
    <lineage>
        <taxon>Bacteria</taxon>
        <taxon>Pseudomonadati</taxon>
        <taxon>Pseudomonadota</taxon>
        <taxon>Gammaproteobacteria</taxon>
        <taxon>Oceanospirillales</taxon>
        <taxon>Pleioneaceae</taxon>
        <taxon>Aliikangiella</taxon>
    </lineage>
</organism>
<evidence type="ECO:0000256" key="8">
    <source>
        <dbReference type="ARBA" id="ARBA00039866"/>
    </source>
</evidence>
<evidence type="ECO:0000256" key="7">
    <source>
        <dbReference type="ARBA" id="ARBA00039058"/>
    </source>
</evidence>
<comment type="caution">
    <text evidence="12">The sequence shown here is derived from an EMBL/GenBank/DDBJ whole genome shotgun (WGS) entry which is preliminary data.</text>
</comment>
<gene>
    <name evidence="12" type="ORF">FLL46_06615</name>
</gene>
<keyword evidence="2" id="KW-0444">Lipid biosynthesis</keyword>
<keyword evidence="3 12" id="KW-0808">Transferase</keyword>
<dbReference type="Proteomes" id="UP000315439">
    <property type="component" value="Unassembled WGS sequence"/>
</dbReference>
<evidence type="ECO:0000256" key="9">
    <source>
        <dbReference type="ARBA" id="ARBA00045724"/>
    </source>
</evidence>
<dbReference type="EC" id="2.3.2.30" evidence="7"/>
<keyword evidence="5 12" id="KW-0012">Acyltransferase</keyword>
<evidence type="ECO:0000256" key="2">
    <source>
        <dbReference type="ARBA" id="ARBA00022516"/>
    </source>
</evidence>
<evidence type="ECO:0000256" key="1">
    <source>
        <dbReference type="ARBA" id="ARBA00005189"/>
    </source>
</evidence>
<evidence type="ECO:0000313" key="12">
    <source>
        <dbReference type="EMBL" id="TQV88196.1"/>
    </source>
</evidence>
<dbReference type="PANTHER" id="PTHR37323">
    <property type="entry name" value="GCN5-RELATED N-ACETYLTRANSFERASE"/>
    <property type="match status" value="1"/>
</dbReference>
<dbReference type="CDD" id="cd07986">
    <property type="entry name" value="LPLAT_ACT14924-like"/>
    <property type="match status" value="1"/>
</dbReference>
<dbReference type="AlphaFoldDB" id="A0A545UFD9"/>
<protein>
    <recommendedName>
        <fullName evidence="8">L-ornithine N(alpha)-acyltransferase</fullName>
        <ecNumber evidence="7">2.3.2.30</ecNumber>
    </recommendedName>
</protein>
<keyword evidence="13" id="KW-1185">Reference proteome</keyword>
<dbReference type="Pfam" id="PF19576">
    <property type="entry name" value="Acyltransf_2"/>
    <property type="match status" value="1"/>
</dbReference>
<dbReference type="OrthoDB" id="1113830at2"/>
<dbReference type="InterPro" id="IPR016181">
    <property type="entry name" value="Acyl_CoA_acyltransferase"/>
</dbReference>
<comment type="function">
    <text evidence="9">Catalyzes the first step in the biosynthesis of ornithine lipids, which are phosphorus-free membrane lipids. Catalyzes the 3-hydroxyacyl-acyl carrier protein-dependent acylation of ornithine to form lyso-ornithine lipid (LOL).</text>
</comment>
<keyword evidence="4" id="KW-0443">Lipid metabolism</keyword>
<dbReference type="InterPro" id="IPR052351">
    <property type="entry name" value="Ornithine_N-alpha-AT"/>
</dbReference>
<dbReference type="EMBL" id="VIKS01000004">
    <property type="protein sequence ID" value="TQV88196.1"/>
    <property type="molecule type" value="Genomic_DNA"/>
</dbReference>
<evidence type="ECO:0000256" key="10">
    <source>
        <dbReference type="ARBA" id="ARBA00047785"/>
    </source>
</evidence>
<dbReference type="InterPro" id="IPR002123">
    <property type="entry name" value="Plipid/glycerol_acylTrfase"/>
</dbReference>
<reference evidence="12 13" key="1">
    <citation type="submission" date="2019-07" db="EMBL/GenBank/DDBJ databases">
        <title>Draft genome for Aliikangiella sp. M105.</title>
        <authorList>
            <person name="Wang G."/>
        </authorList>
    </citation>
    <scope>NUCLEOTIDE SEQUENCE [LARGE SCALE GENOMIC DNA]</scope>
    <source>
        <strain evidence="12 13">M105</strain>
    </source>
</reference>
<evidence type="ECO:0000256" key="6">
    <source>
        <dbReference type="ARBA" id="ARBA00038095"/>
    </source>
</evidence>
<evidence type="ECO:0000256" key="3">
    <source>
        <dbReference type="ARBA" id="ARBA00022679"/>
    </source>
</evidence>
<comment type="pathway">
    <text evidence="1">Lipid metabolism.</text>
</comment>
<dbReference type="SMART" id="SM00563">
    <property type="entry name" value="PlsC"/>
    <property type="match status" value="1"/>
</dbReference>
<proteinExistence type="inferred from homology"/>
<dbReference type="Pfam" id="PF13444">
    <property type="entry name" value="Acetyltransf_5"/>
    <property type="match status" value="1"/>
</dbReference>
<dbReference type="SUPFAM" id="SSF69593">
    <property type="entry name" value="Glycerol-3-phosphate (1)-acyltransferase"/>
    <property type="match status" value="1"/>
</dbReference>
<evidence type="ECO:0000256" key="4">
    <source>
        <dbReference type="ARBA" id="ARBA00023098"/>
    </source>
</evidence>
<evidence type="ECO:0000259" key="11">
    <source>
        <dbReference type="SMART" id="SM00563"/>
    </source>
</evidence>
<evidence type="ECO:0000313" key="13">
    <source>
        <dbReference type="Proteomes" id="UP000315439"/>
    </source>
</evidence>
<comment type="similarity">
    <text evidence="6">Belongs to the acetyltransferase family. OlsB subfamily.</text>
</comment>
<feature type="domain" description="Phospholipid/glycerol acyltransferase" evidence="11">
    <location>
        <begin position="81"/>
        <end position="198"/>
    </location>
</feature>
<accession>A0A545UFD9</accession>
<dbReference type="GO" id="GO:0043810">
    <property type="term" value="F:ornithine-acyl [acyl carrier protein] N-acyltransferase activity"/>
    <property type="evidence" value="ECO:0007669"/>
    <property type="project" value="UniProtKB-EC"/>
</dbReference>
<dbReference type="InterPro" id="IPR045746">
    <property type="entry name" value="ACT14924-like_Acyltransf_dom"/>
</dbReference>
<dbReference type="GO" id="GO:0006629">
    <property type="term" value="P:lipid metabolic process"/>
    <property type="evidence" value="ECO:0007669"/>
    <property type="project" value="UniProtKB-KW"/>
</dbReference>
<name>A0A545UFD9_9GAMM</name>
<dbReference type="RefSeq" id="WP_142892705.1">
    <property type="nucleotide sequence ID" value="NZ_ML660162.1"/>
</dbReference>
<comment type="catalytic activity">
    <reaction evidence="10">
        <text>a (3R)-hydroxyacyl-[ACP] + L-ornithine = a lyso-ornithine lipid + holo-[ACP] + H(+)</text>
        <dbReference type="Rhea" id="RHEA:20633"/>
        <dbReference type="Rhea" id="RHEA-COMP:9685"/>
        <dbReference type="Rhea" id="RHEA-COMP:9945"/>
        <dbReference type="ChEBI" id="CHEBI:15378"/>
        <dbReference type="ChEBI" id="CHEBI:46911"/>
        <dbReference type="ChEBI" id="CHEBI:64479"/>
        <dbReference type="ChEBI" id="CHEBI:78827"/>
        <dbReference type="ChEBI" id="CHEBI:138482"/>
        <dbReference type="EC" id="2.3.2.30"/>
    </reaction>
    <physiologicalReaction direction="left-to-right" evidence="10">
        <dbReference type="Rhea" id="RHEA:20634"/>
    </physiologicalReaction>
</comment>
<dbReference type="PANTHER" id="PTHR37323:SF1">
    <property type="entry name" value="L-ORNITHINE N(ALPHA)-ACYLTRANSFERASE"/>
    <property type="match status" value="1"/>
</dbReference>
<dbReference type="SUPFAM" id="SSF55729">
    <property type="entry name" value="Acyl-CoA N-acyltransferases (Nat)"/>
    <property type="match status" value="1"/>
</dbReference>
<evidence type="ECO:0000256" key="5">
    <source>
        <dbReference type="ARBA" id="ARBA00023315"/>
    </source>
</evidence>
<sequence>MINVDNLLSQQMPKLEQIPKLKRTVSQICKKILHEDEINGFLTKHEHLGANEFLDEVMHRLGLSYVVDNWQLENIPTEGKVVIVANHPLGSLDGIALLKLVSQVRSDIKIVTNQILNHLEPLKSFFLPVNNMAGTPSKTQYSAIEQALKSGQAVIFFPAGEVSRYRLSGIRDCHWRSGFLHLAKKTQAPILPIHVGGKNSKFFYGLSLIAKPISILLLVKEMFRKARVTLPITIGEMIPYHAIDSLPPNHKVAAQLFRKHVYALSNGKKLVFDTEKPIAHPQPRRLLKTELENCPLLSTTKDGKQIFLLENAKDTSLLSEIGRLREISFRAVGEGTGLRVDIDEFDTLYQHIVLWDPKVLEIVGAYRVIQTKEIPLEKIYSSTLFDYQLAFVDIKKRGLELGRSFVQPKYWGKRSLDYLWYGIGAYLTRHPEVRYLFGPVSISAEYSKSLMEWLVYFYGNFYPTKEDYATAKNPFHPTADSAVALEQTFENCNLRDSFKQLKYQLKSFNKTVPTLLKQYTELCEEGGVGFATFNIDPKFNNCVDGLVIVDMQRLLPKKRSKYMPYSEKVNYKLSKEN</sequence>